<dbReference type="AlphaFoldDB" id="A0A9D3MBC5"/>
<name>A0A9D3MBC5_ANGAN</name>
<proteinExistence type="predicted"/>
<comment type="cofactor">
    <cofactor evidence="1">
        <name>Ca(2+)</name>
        <dbReference type="ChEBI" id="CHEBI:29108"/>
    </cofactor>
</comment>
<accession>A0A9D3MBC5</accession>
<sequence length="68" mass="7881">MNFTVGVPELALIRFTVRDHGLRPANDFMGQYTLPFTSMKKGYRWVPLLSREGHDLDPASLFIFVWHS</sequence>
<evidence type="ECO:0000256" key="3">
    <source>
        <dbReference type="ARBA" id="ARBA00022837"/>
    </source>
</evidence>
<dbReference type="GO" id="GO:0035556">
    <property type="term" value="P:intracellular signal transduction"/>
    <property type="evidence" value="ECO:0007669"/>
    <property type="project" value="InterPro"/>
</dbReference>
<dbReference type="GO" id="GO:0005634">
    <property type="term" value="C:nucleus"/>
    <property type="evidence" value="ECO:0007669"/>
    <property type="project" value="TreeGrafter"/>
</dbReference>
<keyword evidence="3" id="KW-0106">Calcium</keyword>
<dbReference type="GO" id="GO:0006629">
    <property type="term" value="P:lipid metabolic process"/>
    <property type="evidence" value="ECO:0007669"/>
    <property type="project" value="UniProtKB-KW"/>
</dbReference>
<keyword evidence="4" id="KW-0443">Lipid metabolism</keyword>
<evidence type="ECO:0000313" key="7">
    <source>
        <dbReference type="Proteomes" id="UP001044222"/>
    </source>
</evidence>
<dbReference type="InterPro" id="IPR001192">
    <property type="entry name" value="PI-PLC_fam"/>
</dbReference>
<dbReference type="Proteomes" id="UP001044222">
    <property type="component" value="Chromosome 7"/>
</dbReference>
<evidence type="ECO:0000256" key="5">
    <source>
        <dbReference type="ARBA" id="ARBA00023674"/>
    </source>
</evidence>
<dbReference type="GO" id="GO:0004435">
    <property type="term" value="F:phosphatidylinositol-4,5-bisphosphate phospholipase C activity"/>
    <property type="evidence" value="ECO:0007669"/>
    <property type="project" value="UniProtKB-EC"/>
</dbReference>
<dbReference type="PANTHER" id="PTHR10336:SF29">
    <property type="entry name" value="1-PHOSPHATIDYLINOSITOL 4,5-BISPHOSPHATE PHOSPHODIESTERASE ZETA-1"/>
    <property type="match status" value="1"/>
</dbReference>
<gene>
    <name evidence="6" type="ORF">ANANG_G00144080</name>
</gene>
<keyword evidence="7" id="KW-1185">Reference proteome</keyword>
<evidence type="ECO:0000256" key="1">
    <source>
        <dbReference type="ARBA" id="ARBA00001913"/>
    </source>
</evidence>
<evidence type="ECO:0000256" key="2">
    <source>
        <dbReference type="ARBA" id="ARBA00022801"/>
    </source>
</evidence>
<organism evidence="6 7">
    <name type="scientific">Anguilla anguilla</name>
    <name type="common">European freshwater eel</name>
    <name type="synonym">Muraena anguilla</name>
    <dbReference type="NCBI Taxonomy" id="7936"/>
    <lineage>
        <taxon>Eukaryota</taxon>
        <taxon>Metazoa</taxon>
        <taxon>Chordata</taxon>
        <taxon>Craniata</taxon>
        <taxon>Vertebrata</taxon>
        <taxon>Euteleostomi</taxon>
        <taxon>Actinopterygii</taxon>
        <taxon>Neopterygii</taxon>
        <taxon>Teleostei</taxon>
        <taxon>Anguilliformes</taxon>
        <taxon>Anguillidae</taxon>
        <taxon>Anguilla</taxon>
    </lineage>
</organism>
<reference evidence="6" key="1">
    <citation type="submission" date="2021-01" db="EMBL/GenBank/DDBJ databases">
        <title>A chromosome-scale assembly of European eel, Anguilla anguilla.</title>
        <authorList>
            <person name="Henkel C."/>
            <person name="Jong-Raadsen S.A."/>
            <person name="Dufour S."/>
            <person name="Weltzien F.-A."/>
            <person name="Palstra A.P."/>
            <person name="Pelster B."/>
            <person name="Spaink H.P."/>
            <person name="Van Den Thillart G.E."/>
            <person name="Jansen H."/>
            <person name="Zahm M."/>
            <person name="Klopp C."/>
            <person name="Cedric C."/>
            <person name="Louis A."/>
            <person name="Berthelot C."/>
            <person name="Parey E."/>
            <person name="Roest Crollius H."/>
            <person name="Montfort J."/>
            <person name="Robinson-Rechavi M."/>
            <person name="Bucao C."/>
            <person name="Bouchez O."/>
            <person name="Gislard M."/>
            <person name="Lluch J."/>
            <person name="Milhes M."/>
            <person name="Lampietro C."/>
            <person name="Lopez Roques C."/>
            <person name="Donnadieu C."/>
            <person name="Braasch I."/>
            <person name="Desvignes T."/>
            <person name="Postlethwait J."/>
            <person name="Bobe J."/>
            <person name="Guiguen Y."/>
            <person name="Dirks R."/>
        </authorList>
    </citation>
    <scope>NUCLEOTIDE SEQUENCE</scope>
    <source>
        <strain evidence="6">Tag_6206</strain>
        <tissue evidence="6">Liver</tissue>
    </source>
</reference>
<dbReference type="Gene3D" id="2.60.40.150">
    <property type="entry name" value="C2 domain"/>
    <property type="match status" value="1"/>
</dbReference>
<comment type="catalytic activity">
    <reaction evidence="5">
        <text>a 1,2-diacyl-sn-glycero-3-phospho-(1D-myo-inositol-4,5-bisphosphate) + H2O = 1D-myo-inositol 1,4,5-trisphosphate + a 1,2-diacyl-sn-glycerol + H(+)</text>
        <dbReference type="Rhea" id="RHEA:33179"/>
        <dbReference type="ChEBI" id="CHEBI:15377"/>
        <dbReference type="ChEBI" id="CHEBI:15378"/>
        <dbReference type="ChEBI" id="CHEBI:17815"/>
        <dbReference type="ChEBI" id="CHEBI:58456"/>
        <dbReference type="ChEBI" id="CHEBI:203600"/>
        <dbReference type="EC" id="3.1.4.11"/>
    </reaction>
    <physiologicalReaction direction="left-to-right" evidence="5">
        <dbReference type="Rhea" id="RHEA:33180"/>
    </physiologicalReaction>
</comment>
<dbReference type="EMBL" id="JAFIRN010000007">
    <property type="protein sequence ID" value="KAG5845900.1"/>
    <property type="molecule type" value="Genomic_DNA"/>
</dbReference>
<dbReference type="SUPFAM" id="SSF49562">
    <property type="entry name" value="C2 domain (Calcium/lipid-binding domain, CaLB)"/>
    <property type="match status" value="1"/>
</dbReference>
<dbReference type="GO" id="GO:0060470">
    <property type="term" value="P:positive regulation of cytosolic calcium ion concentration involved in egg activation"/>
    <property type="evidence" value="ECO:0007669"/>
    <property type="project" value="TreeGrafter"/>
</dbReference>
<evidence type="ECO:0000313" key="6">
    <source>
        <dbReference type="EMBL" id="KAG5845900.1"/>
    </source>
</evidence>
<protein>
    <submittedName>
        <fullName evidence="6">Uncharacterized protein</fullName>
    </submittedName>
</protein>
<evidence type="ECO:0000256" key="4">
    <source>
        <dbReference type="ARBA" id="ARBA00023098"/>
    </source>
</evidence>
<dbReference type="CDD" id="cd00275">
    <property type="entry name" value="C2_PLC_like"/>
    <property type="match status" value="1"/>
</dbReference>
<dbReference type="InterPro" id="IPR035892">
    <property type="entry name" value="C2_domain_sf"/>
</dbReference>
<keyword evidence="2" id="KW-0378">Hydrolase</keyword>
<comment type="caution">
    <text evidence="6">The sequence shown here is derived from an EMBL/GenBank/DDBJ whole genome shotgun (WGS) entry which is preliminary data.</text>
</comment>
<dbReference type="PANTHER" id="PTHR10336">
    <property type="entry name" value="PHOSPHOINOSITIDE-SPECIFIC PHOSPHOLIPASE C FAMILY PROTEIN"/>
    <property type="match status" value="1"/>
</dbReference>